<feature type="compositionally biased region" description="Low complexity" evidence="1">
    <location>
        <begin position="243"/>
        <end position="255"/>
    </location>
</feature>
<dbReference type="InterPro" id="IPR017735">
    <property type="entry name" value="T6SS_FHA"/>
</dbReference>
<evidence type="ECO:0000313" key="4">
    <source>
        <dbReference type="Proteomes" id="UP000019184"/>
    </source>
</evidence>
<reference evidence="3 4" key="1">
    <citation type="journal article" date="2014" name="ISME J.">
        <title>Candidatus Competibacter-lineage genomes retrieved from metagenomes reveal functional metabolic diversity.</title>
        <authorList>
            <person name="McIlroy S.J."/>
            <person name="Albertsen M."/>
            <person name="Andresen E.K."/>
            <person name="Saunders A.M."/>
            <person name="Kristiansen R."/>
            <person name="Stokholm-Bjerregaard M."/>
            <person name="Nielsen K.L."/>
            <person name="Nielsen P.H."/>
        </authorList>
    </citation>
    <scope>NUCLEOTIDE SEQUENCE [LARGE SCALE GENOMIC DNA]</scope>
    <source>
        <strain evidence="3 4">Run_B_J11</strain>
    </source>
</reference>
<dbReference type="Gene3D" id="2.60.200.20">
    <property type="match status" value="1"/>
</dbReference>
<feature type="compositionally biased region" description="Pro residues" evidence="1">
    <location>
        <begin position="281"/>
        <end position="308"/>
    </location>
</feature>
<accession>A0A7U7G7U5</accession>
<name>A0A7U7G7U5_9GAMM</name>
<dbReference type="InterPro" id="IPR008984">
    <property type="entry name" value="SMAD_FHA_dom_sf"/>
</dbReference>
<feature type="region of interest" description="Disordered" evidence="1">
    <location>
        <begin position="216"/>
        <end position="264"/>
    </location>
</feature>
<protein>
    <submittedName>
        <fullName evidence="3">FHA domain containing protein</fullName>
    </submittedName>
</protein>
<sequence length="532" mass="57583">MPLKLTITSYQRLSPGQETTQILDRGSISIGRAAQSDWILQDPERILSGKHCTVHHQDGGYFLTDTSTNGVYLNDSEQRIGRGEMVRLQDGDRFVLGEYEIAATLIPTAAELDEIEQEGPTTDVVWTSNIPTPAAPALPVMGVVSLGGGPVELDKPSFTDLLAENHDDLGLSELPPANAIATEPPSDLMAPDRAFFEPPALLPEIPTPPIEPITAIPTPAPVVQPPPQAPTAPDISFDRTAEDSSASALSAGAAESESEPAIPEDWWMTPPVSAAAVQPVTAPPLKPPPPAPPRPTVPPLPTSLPPVEEPAKAVPSVMPAPPIPSPLPEQPVGLEAKVLLRAFLEGAGLPHARLSDEQLPEIMANLGAIFRETVQGMMEILLARGDVKGEFRLDRTNIGPIENNPLKTPPGQPPLSPEEVMTLLLIRRKDAYMSPVQAVHEGFNDIKAHQLAVMAGIQAALSRLLERFAPSNLETRLQQTVFDSILPANRKAKYWDLFTAEYRAIAHEAEEDFNELFGNEFARAYQERLHLR</sequence>
<dbReference type="SMART" id="SM00240">
    <property type="entry name" value="FHA"/>
    <property type="match status" value="1"/>
</dbReference>
<feature type="region of interest" description="Disordered" evidence="1">
    <location>
        <begin position="279"/>
        <end position="316"/>
    </location>
</feature>
<dbReference type="InterPro" id="IPR046883">
    <property type="entry name" value="T6SS_FHA_C"/>
</dbReference>
<proteinExistence type="predicted"/>
<comment type="caution">
    <text evidence="3">The sequence shown here is derived from an EMBL/GenBank/DDBJ whole genome shotgun (WGS) entry which is preliminary data.</text>
</comment>
<dbReference type="RefSeq" id="WP_034430588.1">
    <property type="nucleotide sequence ID" value="NZ_CBTK010000028.1"/>
</dbReference>
<evidence type="ECO:0000313" key="3">
    <source>
        <dbReference type="EMBL" id="CDH43526.1"/>
    </source>
</evidence>
<evidence type="ECO:0000259" key="2">
    <source>
        <dbReference type="PROSITE" id="PS50006"/>
    </source>
</evidence>
<dbReference type="SUPFAM" id="SSF49879">
    <property type="entry name" value="SMAD/FHA domain"/>
    <property type="match status" value="1"/>
</dbReference>
<feature type="compositionally biased region" description="Pro residues" evidence="1">
    <location>
        <begin position="218"/>
        <end position="230"/>
    </location>
</feature>
<dbReference type="Pfam" id="PF00498">
    <property type="entry name" value="FHA"/>
    <property type="match status" value="1"/>
</dbReference>
<dbReference type="PROSITE" id="PS50006">
    <property type="entry name" value="FHA_DOMAIN"/>
    <property type="match status" value="1"/>
</dbReference>
<dbReference type="NCBIfam" id="TIGR03354">
    <property type="entry name" value="VI_FHA"/>
    <property type="match status" value="2"/>
</dbReference>
<gene>
    <name evidence="3" type="ORF">BN874_1230036</name>
</gene>
<dbReference type="Pfam" id="PF20232">
    <property type="entry name" value="T6SS_FHA_C"/>
    <property type="match status" value="1"/>
</dbReference>
<feature type="domain" description="FHA" evidence="2">
    <location>
        <begin position="28"/>
        <end position="78"/>
    </location>
</feature>
<dbReference type="EMBL" id="CBTK010000028">
    <property type="protein sequence ID" value="CDH43526.1"/>
    <property type="molecule type" value="Genomic_DNA"/>
</dbReference>
<evidence type="ECO:0000256" key="1">
    <source>
        <dbReference type="SAM" id="MobiDB-lite"/>
    </source>
</evidence>
<organism evidence="3 4">
    <name type="scientific">Candidatus Contendobacter odensis Run_B_J11</name>
    <dbReference type="NCBI Taxonomy" id="1400861"/>
    <lineage>
        <taxon>Bacteria</taxon>
        <taxon>Pseudomonadati</taxon>
        <taxon>Pseudomonadota</taxon>
        <taxon>Gammaproteobacteria</taxon>
        <taxon>Candidatus Competibacteraceae</taxon>
        <taxon>Candidatus Contendibacter</taxon>
    </lineage>
</organism>
<dbReference type="CDD" id="cd00060">
    <property type="entry name" value="FHA"/>
    <property type="match status" value="1"/>
</dbReference>
<dbReference type="Proteomes" id="UP000019184">
    <property type="component" value="Unassembled WGS sequence"/>
</dbReference>
<dbReference type="AlphaFoldDB" id="A0A7U7G7U5"/>
<keyword evidence="4" id="KW-1185">Reference proteome</keyword>
<dbReference type="InterPro" id="IPR000253">
    <property type="entry name" value="FHA_dom"/>
</dbReference>